<reference evidence="10 11" key="1">
    <citation type="submission" date="2022-05" db="EMBL/GenBank/DDBJ databases">
        <authorList>
            <consortium name="Genoscope - CEA"/>
            <person name="William W."/>
        </authorList>
    </citation>
    <scope>NUCLEOTIDE SEQUENCE [LARGE SCALE GENOMIC DNA]</scope>
</reference>
<keyword evidence="3 8" id="KW-1133">Transmembrane helix</keyword>
<keyword evidence="2 8" id="KW-0812">Transmembrane</keyword>
<dbReference type="EMBL" id="CALNXI010002394">
    <property type="protein sequence ID" value="CAH3187142.1"/>
    <property type="molecule type" value="Genomic_DNA"/>
</dbReference>
<evidence type="ECO:0000256" key="2">
    <source>
        <dbReference type="ARBA" id="ARBA00022692"/>
    </source>
</evidence>
<evidence type="ECO:0000259" key="9">
    <source>
        <dbReference type="PROSITE" id="PS50262"/>
    </source>
</evidence>
<evidence type="ECO:0000313" key="11">
    <source>
        <dbReference type="Proteomes" id="UP001159427"/>
    </source>
</evidence>
<organism evidence="10 11">
    <name type="scientific">Porites evermanni</name>
    <dbReference type="NCBI Taxonomy" id="104178"/>
    <lineage>
        <taxon>Eukaryota</taxon>
        <taxon>Metazoa</taxon>
        <taxon>Cnidaria</taxon>
        <taxon>Anthozoa</taxon>
        <taxon>Hexacorallia</taxon>
        <taxon>Scleractinia</taxon>
        <taxon>Fungiina</taxon>
        <taxon>Poritidae</taxon>
        <taxon>Porites</taxon>
    </lineage>
</organism>
<dbReference type="Gene3D" id="1.20.1070.10">
    <property type="entry name" value="Rhodopsin 7-helix transmembrane proteins"/>
    <property type="match status" value="1"/>
</dbReference>
<proteinExistence type="predicted"/>
<dbReference type="PANTHER" id="PTHR24243">
    <property type="entry name" value="G-PROTEIN COUPLED RECEPTOR"/>
    <property type="match status" value="1"/>
</dbReference>
<name>A0ABN8S5X1_9CNID</name>
<evidence type="ECO:0000256" key="8">
    <source>
        <dbReference type="SAM" id="Phobius"/>
    </source>
</evidence>
<keyword evidence="4" id="KW-0297">G-protein coupled receptor</keyword>
<feature type="domain" description="G-protein coupled receptors family 1 profile" evidence="9">
    <location>
        <begin position="28"/>
        <end position="80"/>
    </location>
</feature>
<gene>
    <name evidence="10" type="ORF">PEVE_00017356</name>
</gene>
<evidence type="ECO:0000256" key="1">
    <source>
        <dbReference type="ARBA" id="ARBA00004141"/>
    </source>
</evidence>
<keyword evidence="6" id="KW-0675">Receptor</keyword>
<evidence type="ECO:0000256" key="7">
    <source>
        <dbReference type="ARBA" id="ARBA00023224"/>
    </source>
</evidence>
<evidence type="ECO:0000313" key="10">
    <source>
        <dbReference type="EMBL" id="CAH3187142.1"/>
    </source>
</evidence>
<dbReference type="PANTHER" id="PTHR24243:SF208">
    <property type="entry name" value="PYROKININ-1 RECEPTOR"/>
    <property type="match status" value="1"/>
</dbReference>
<keyword evidence="7" id="KW-0807">Transducer</keyword>
<feature type="transmembrane region" description="Helical" evidence="8">
    <location>
        <begin position="49"/>
        <end position="69"/>
    </location>
</feature>
<dbReference type="Pfam" id="PF00001">
    <property type="entry name" value="7tm_1"/>
    <property type="match status" value="1"/>
</dbReference>
<evidence type="ECO:0000256" key="6">
    <source>
        <dbReference type="ARBA" id="ARBA00023170"/>
    </source>
</evidence>
<feature type="transmembrane region" description="Helical" evidence="8">
    <location>
        <begin position="12"/>
        <end position="37"/>
    </location>
</feature>
<keyword evidence="11" id="KW-1185">Reference proteome</keyword>
<dbReference type="CDD" id="cd00637">
    <property type="entry name" value="7tm_classA_rhodopsin-like"/>
    <property type="match status" value="1"/>
</dbReference>
<accession>A0ABN8S5X1</accession>
<dbReference type="PRINTS" id="PR00237">
    <property type="entry name" value="GPCRRHODOPSN"/>
</dbReference>
<protein>
    <recommendedName>
        <fullName evidence="9">G-protein coupled receptors family 1 profile domain-containing protein</fullName>
    </recommendedName>
</protein>
<dbReference type="InterPro" id="IPR017452">
    <property type="entry name" value="GPCR_Rhodpsn_7TM"/>
</dbReference>
<dbReference type="Proteomes" id="UP001159427">
    <property type="component" value="Unassembled WGS sequence"/>
</dbReference>
<comment type="caution">
    <text evidence="10">The sequence shown here is derived from an EMBL/GenBank/DDBJ whole genome shotgun (WGS) entry which is preliminary data.</text>
</comment>
<sequence>VDTSLNSTAWKIGGTVTYCLFIIVSLAANSLIVTIVYKTPNLRKPINYFIANMASSDLLYLIFFIPWNLSHLNTNSFLIGGQLGQAFLSLSPSLQTFPLPFRFRI</sequence>
<evidence type="ECO:0000256" key="5">
    <source>
        <dbReference type="ARBA" id="ARBA00023136"/>
    </source>
</evidence>
<dbReference type="SUPFAM" id="SSF81321">
    <property type="entry name" value="Family A G protein-coupled receptor-like"/>
    <property type="match status" value="1"/>
</dbReference>
<evidence type="ECO:0000256" key="4">
    <source>
        <dbReference type="ARBA" id="ARBA00023040"/>
    </source>
</evidence>
<feature type="non-terminal residue" evidence="10">
    <location>
        <position position="1"/>
    </location>
</feature>
<dbReference type="InterPro" id="IPR000276">
    <property type="entry name" value="GPCR_Rhodpsn"/>
</dbReference>
<keyword evidence="5 8" id="KW-0472">Membrane</keyword>
<dbReference type="PROSITE" id="PS50262">
    <property type="entry name" value="G_PROTEIN_RECEP_F1_2"/>
    <property type="match status" value="1"/>
</dbReference>
<comment type="subcellular location">
    <subcellularLocation>
        <location evidence="1">Membrane</location>
        <topology evidence="1">Multi-pass membrane protein</topology>
    </subcellularLocation>
</comment>
<evidence type="ECO:0000256" key="3">
    <source>
        <dbReference type="ARBA" id="ARBA00022989"/>
    </source>
</evidence>